<accession>A0ABR6PLA7</accession>
<proteinExistence type="predicted"/>
<protein>
    <submittedName>
        <fullName evidence="1">Uncharacterized protein</fullName>
    </submittedName>
</protein>
<gene>
    <name evidence="1" type="ORF">HDF23_003312</name>
</gene>
<comment type="caution">
    <text evidence="1">The sequence shown here is derived from an EMBL/GenBank/DDBJ whole genome shotgun (WGS) entry which is preliminary data.</text>
</comment>
<dbReference type="Proteomes" id="UP000541583">
    <property type="component" value="Unassembled WGS sequence"/>
</dbReference>
<sequence>MKVFRAALDLFHSIFEQKSVKIEGLKSFYLPFDTPILLASLCSTMKGW</sequence>
<evidence type="ECO:0000313" key="1">
    <source>
        <dbReference type="EMBL" id="MBB6110553.1"/>
    </source>
</evidence>
<name>A0ABR6PLA7_9SPHI</name>
<organism evidence="1 2">
    <name type="scientific">Mucilaginibacter lappiensis</name>
    <dbReference type="NCBI Taxonomy" id="354630"/>
    <lineage>
        <taxon>Bacteria</taxon>
        <taxon>Pseudomonadati</taxon>
        <taxon>Bacteroidota</taxon>
        <taxon>Sphingobacteriia</taxon>
        <taxon>Sphingobacteriales</taxon>
        <taxon>Sphingobacteriaceae</taxon>
        <taxon>Mucilaginibacter</taxon>
    </lineage>
</organism>
<keyword evidence="2" id="KW-1185">Reference proteome</keyword>
<evidence type="ECO:0000313" key="2">
    <source>
        <dbReference type="Proteomes" id="UP000541583"/>
    </source>
</evidence>
<dbReference type="EMBL" id="JACHCB010000008">
    <property type="protein sequence ID" value="MBB6110553.1"/>
    <property type="molecule type" value="Genomic_DNA"/>
</dbReference>
<reference evidence="1 2" key="1">
    <citation type="submission" date="2020-08" db="EMBL/GenBank/DDBJ databases">
        <title>Genomic Encyclopedia of Type Strains, Phase IV (KMG-V): Genome sequencing to study the core and pangenomes of soil and plant-associated prokaryotes.</title>
        <authorList>
            <person name="Whitman W."/>
        </authorList>
    </citation>
    <scope>NUCLEOTIDE SEQUENCE [LARGE SCALE GENOMIC DNA]</scope>
    <source>
        <strain evidence="1 2">ANJLi2</strain>
    </source>
</reference>